<reference evidence="4" key="2">
    <citation type="submission" date="2020-09" db="EMBL/GenBank/DDBJ databases">
        <authorList>
            <person name="Sun Q."/>
            <person name="Zhou Y."/>
        </authorList>
    </citation>
    <scope>NUCLEOTIDE SEQUENCE</scope>
    <source>
        <strain evidence="4">CGMCC 1.15178</strain>
    </source>
</reference>
<protein>
    <recommendedName>
        <fullName evidence="6">Small, acid-soluble spore protein, alpha/beta type</fullName>
    </recommendedName>
</protein>
<evidence type="ECO:0000256" key="1">
    <source>
        <dbReference type="ARBA" id="ARBA00003863"/>
    </source>
</evidence>
<dbReference type="Gene3D" id="6.10.10.80">
    <property type="entry name" value="Small, acid-soluble spore protein, alpha/beta type-like"/>
    <property type="match status" value="1"/>
</dbReference>
<dbReference type="RefSeq" id="WP_188997716.1">
    <property type="nucleotide sequence ID" value="NZ_BMHP01000006.1"/>
</dbReference>
<dbReference type="PROSITE" id="PS00304">
    <property type="entry name" value="SASP_1"/>
    <property type="match status" value="1"/>
</dbReference>
<evidence type="ECO:0000313" key="5">
    <source>
        <dbReference type="Proteomes" id="UP000612456"/>
    </source>
</evidence>
<sequence length="94" mass="10004">MAKRSSNKLVVKESSKALEQMKYEIAMELGLTTGSLTADRLGHTEFASELGGISQAASPESVPWPQLATRDAGSVGGSMTRQLIQKAEQVLKGL</sequence>
<dbReference type="GO" id="GO:0006265">
    <property type="term" value="P:DNA topological change"/>
    <property type="evidence" value="ECO:0007669"/>
    <property type="project" value="InterPro"/>
</dbReference>
<evidence type="ECO:0000256" key="3">
    <source>
        <dbReference type="ARBA" id="ARBA00023125"/>
    </source>
</evidence>
<dbReference type="InterPro" id="IPR001448">
    <property type="entry name" value="SASP_alpha/beta-type"/>
</dbReference>
<gene>
    <name evidence="4" type="ORF">GCM10010911_58750</name>
</gene>
<dbReference type="GO" id="GO:0003690">
    <property type="term" value="F:double-stranded DNA binding"/>
    <property type="evidence" value="ECO:0007669"/>
    <property type="project" value="InterPro"/>
</dbReference>
<keyword evidence="5" id="KW-1185">Reference proteome</keyword>
<evidence type="ECO:0008006" key="6">
    <source>
        <dbReference type="Google" id="ProtNLM"/>
    </source>
</evidence>
<dbReference type="EMBL" id="BMHP01000006">
    <property type="protein sequence ID" value="GGD92379.1"/>
    <property type="molecule type" value="Genomic_DNA"/>
</dbReference>
<accession>A0A917E0R5</accession>
<name>A0A917E0R5_9BACL</name>
<keyword evidence="3" id="KW-0238">DNA-binding</keyword>
<evidence type="ECO:0000313" key="4">
    <source>
        <dbReference type="EMBL" id="GGD92379.1"/>
    </source>
</evidence>
<reference evidence="4" key="1">
    <citation type="journal article" date="2014" name="Int. J. Syst. Evol. Microbiol.">
        <title>Complete genome sequence of Corynebacterium casei LMG S-19264T (=DSM 44701T), isolated from a smear-ripened cheese.</title>
        <authorList>
            <consortium name="US DOE Joint Genome Institute (JGI-PGF)"/>
            <person name="Walter F."/>
            <person name="Albersmeier A."/>
            <person name="Kalinowski J."/>
            <person name="Ruckert C."/>
        </authorList>
    </citation>
    <scope>NUCLEOTIDE SEQUENCE</scope>
    <source>
        <strain evidence="4">CGMCC 1.15178</strain>
    </source>
</reference>
<dbReference type="Pfam" id="PF00269">
    <property type="entry name" value="SASP"/>
    <property type="match status" value="2"/>
</dbReference>
<dbReference type="PANTHER" id="PTHR36107">
    <property type="entry name" value="SMALL, ACID-SOLUBLE SPORE PROTEIN A"/>
    <property type="match status" value="1"/>
</dbReference>
<comment type="caution">
    <text evidence="4">The sequence shown here is derived from an EMBL/GenBank/DDBJ whole genome shotgun (WGS) entry which is preliminary data.</text>
</comment>
<proteinExistence type="inferred from homology"/>
<dbReference type="InterPro" id="IPR050847">
    <property type="entry name" value="SASP_DNA-binding"/>
</dbReference>
<evidence type="ECO:0000256" key="2">
    <source>
        <dbReference type="ARBA" id="ARBA00005442"/>
    </source>
</evidence>
<dbReference type="InterPro" id="IPR038300">
    <property type="entry name" value="SASP_sf_alpha/beta"/>
</dbReference>
<comment type="function">
    <text evidence="1">SASP are bound to spore DNA. They are double-stranded DNA-binding proteins that cause DNA to change to an a-like conformation. They protect the DNA backbone from chemical and enzymatic cleavage and are thus involved in dormant spore's high resistance to UV light.</text>
</comment>
<dbReference type="Proteomes" id="UP000612456">
    <property type="component" value="Unassembled WGS sequence"/>
</dbReference>
<dbReference type="PANTHER" id="PTHR36107:SF1">
    <property type="entry name" value="SMALL, ACID-SOLUBLE SPORE PROTEIN A"/>
    <property type="match status" value="1"/>
</dbReference>
<dbReference type="AlphaFoldDB" id="A0A917E0R5"/>
<comment type="similarity">
    <text evidence="2">Belongs to the alpha/beta-type SASP family.</text>
</comment>
<organism evidence="4 5">
    <name type="scientific">Paenibacillus nasutitermitis</name>
    <dbReference type="NCBI Taxonomy" id="1652958"/>
    <lineage>
        <taxon>Bacteria</taxon>
        <taxon>Bacillati</taxon>
        <taxon>Bacillota</taxon>
        <taxon>Bacilli</taxon>
        <taxon>Bacillales</taxon>
        <taxon>Paenibacillaceae</taxon>
        <taxon>Paenibacillus</taxon>
    </lineage>
</organism>
<dbReference type="InterPro" id="IPR018126">
    <property type="entry name" value="SASP_alpha/beta-type_CS"/>
</dbReference>